<sequence>AAAAAAPTDIIAAAAVEAYDIDLQKLCKECPIAVNLFLNNKQIEEKVFDGLCGKLLNADDSNPMVLVCEAGLMGELEHIKVELKDGNVASKQICQKLRICPAK</sequence>
<organism evidence="1 2">
    <name type="scientific">Pristionchus fissidentatus</name>
    <dbReference type="NCBI Taxonomy" id="1538716"/>
    <lineage>
        <taxon>Eukaryota</taxon>
        <taxon>Metazoa</taxon>
        <taxon>Ecdysozoa</taxon>
        <taxon>Nematoda</taxon>
        <taxon>Chromadorea</taxon>
        <taxon>Rhabditida</taxon>
        <taxon>Rhabditina</taxon>
        <taxon>Diplogasteromorpha</taxon>
        <taxon>Diplogasteroidea</taxon>
        <taxon>Neodiplogasteridae</taxon>
        <taxon>Pristionchus</taxon>
    </lineage>
</organism>
<accession>A0AAV5WHL9</accession>
<protein>
    <recommendedName>
        <fullName evidence="3">Saposin B-type domain-containing protein</fullName>
    </recommendedName>
</protein>
<evidence type="ECO:0008006" key="3">
    <source>
        <dbReference type="Google" id="ProtNLM"/>
    </source>
</evidence>
<feature type="non-terminal residue" evidence="1">
    <location>
        <position position="1"/>
    </location>
</feature>
<comment type="caution">
    <text evidence="1">The sequence shown here is derived from an EMBL/GenBank/DDBJ whole genome shotgun (WGS) entry which is preliminary data.</text>
</comment>
<keyword evidence="2" id="KW-1185">Reference proteome</keyword>
<reference evidence="1" key="1">
    <citation type="submission" date="2023-10" db="EMBL/GenBank/DDBJ databases">
        <title>Genome assembly of Pristionchus species.</title>
        <authorList>
            <person name="Yoshida K."/>
            <person name="Sommer R.J."/>
        </authorList>
    </citation>
    <scope>NUCLEOTIDE SEQUENCE</scope>
    <source>
        <strain evidence="1">RS5133</strain>
    </source>
</reference>
<dbReference type="Proteomes" id="UP001432322">
    <property type="component" value="Unassembled WGS sequence"/>
</dbReference>
<gene>
    <name evidence="1" type="ORF">PFISCL1PPCAC_21824</name>
</gene>
<name>A0AAV5WHL9_9BILA</name>
<evidence type="ECO:0000313" key="1">
    <source>
        <dbReference type="EMBL" id="GMT30527.1"/>
    </source>
</evidence>
<dbReference type="EMBL" id="BTSY01000005">
    <property type="protein sequence ID" value="GMT30527.1"/>
    <property type="molecule type" value="Genomic_DNA"/>
</dbReference>
<proteinExistence type="predicted"/>
<dbReference type="AlphaFoldDB" id="A0AAV5WHL9"/>
<evidence type="ECO:0000313" key="2">
    <source>
        <dbReference type="Proteomes" id="UP001432322"/>
    </source>
</evidence>